<dbReference type="Gene3D" id="3.90.1720.10">
    <property type="entry name" value="endopeptidase domain like (from Nostoc punctiforme)"/>
    <property type="match status" value="1"/>
</dbReference>
<evidence type="ECO:0000313" key="6">
    <source>
        <dbReference type="EMBL" id="WIX84236.1"/>
    </source>
</evidence>
<dbReference type="PANTHER" id="PTHR47359">
    <property type="entry name" value="PEPTIDOGLYCAN DL-ENDOPEPTIDASE CWLO"/>
    <property type="match status" value="1"/>
</dbReference>
<evidence type="ECO:0000256" key="1">
    <source>
        <dbReference type="ARBA" id="ARBA00007074"/>
    </source>
</evidence>
<protein>
    <submittedName>
        <fullName evidence="6">NlpC/P60 family protein</fullName>
    </submittedName>
</protein>
<keyword evidence="2" id="KW-0645">Protease</keyword>
<comment type="similarity">
    <text evidence="1">Belongs to the peptidase C40 family.</text>
</comment>
<organism evidence="6 7">
    <name type="scientific">Amycolatopsis carbonis</name>
    <dbReference type="NCBI Taxonomy" id="715471"/>
    <lineage>
        <taxon>Bacteria</taxon>
        <taxon>Bacillati</taxon>
        <taxon>Actinomycetota</taxon>
        <taxon>Actinomycetes</taxon>
        <taxon>Pseudonocardiales</taxon>
        <taxon>Pseudonocardiaceae</taxon>
        <taxon>Amycolatopsis</taxon>
    </lineage>
</organism>
<dbReference type="KEGG" id="acab:QRX50_49205"/>
<dbReference type="SUPFAM" id="SSF54001">
    <property type="entry name" value="Cysteine proteinases"/>
    <property type="match status" value="1"/>
</dbReference>
<dbReference type="PANTHER" id="PTHR47359:SF3">
    <property type="entry name" value="NLP_P60 DOMAIN-CONTAINING PROTEIN-RELATED"/>
    <property type="match status" value="1"/>
</dbReference>
<evidence type="ECO:0000256" key="3">
    <source>
        <dbReference type="ARBA" id="ARBA00022801"/>
    </source>
</evidence>
<dbReference type="AlphaFoldDB" id="A0A9Y2MZ54"/>
<accession>A0A9Y2MZ54</accession>
<name>A0A9Y2MZ54_9PSEU</name>
<dbReference type="RefSeq" id="WP_285974762.1">
    <property type="nucleotide sequence ID" value="NZ_CP127294.1"/>
</dbReference>
<evidence type="ECO:0000256" key="4">
    <source>
        <dbReference type="ARBA" id="ARBA00022807"/>
    </source>
</evidence>
<gene>
    <name evidence="6" type="ORF">QRX50_49205</name>
</gene>
<evidence type="ECO:0000259" key="5">
    <source>
        <dbReference type="Pfam" id="PF00877"/>
    </source>
</evidence>
<reference evidence="6 7" key="1">
    <citation type="submission" date="2023-06" db="EMBL/GenBank/DDBJ databases">
        <authorList>
            <person name="Oyuntsetseg B."/>
            <person name="Kim S.B."/>
        </authorList>
    </citation>
    <scope>NUCLEOTIDE SEQUENCE [LARGE SCALE GENOMIC DNA]</scope>
    <source>
        <strain evidence="6 7">2-15</strain>
    </source>
</reference>
<sequence length="82" mass="9223">MATARTAQTRYNAARWCPLRSRCPGDLVFYGTPGNVHHVGLYNDTGKMAHAPDFGRPIQVSEFHWNVDDYFAASRPVVDSRV</sequence>
<evidence type="ECO:0000256" key="2">
    <source>
        <dbReference type="ARBA" id="ARBA00022670"/>
    </source>
</evidence>
<dbReference type="GO" id="GO:0008234">
    <property type="term" value="F:cysteine-type peptidase activity"/>
    <property type="evidence" value="ECO:0007669"/>
    <property type="project" value="UniProtKB-KW"/>
</dbReference>
<evidence type="ECO:0000313" key="7">
    <source>
        <dbReference type="Proteomes" id="UP001236014"/>
    </source>
</evidence>
<keyword evidence="4" id="KW-0788">Thiol protease</keyword>
<keyword evidence="3" id="KW-0378">Hydrolase</keyword>
<dbReference type="Pfam" id="PF00877">
    <property type="entry name" value="NLPC_P60"/>
    <property type="match status" value="1"/>
</dbReference>
<dbReference type="Proteomes" id="UP001236014">
    <property type="component" value="Chromosome"/>
</dbReference>
<dbReference type="GO" id="GO:0006508">
    <property type="term" value="P:proteolysis"/>
    <property type="evidence" value="ECO:0007669"/>
    <property type="project" value="UniProtKB-KW"/>
</dbReference>
<dbReference type="EMBL" id="CP127294">
    <property type="protein sequence ID" value="WIX84236.1"/>
    <property type="molecule type" value="Genomic_DNA"/>
</dbReference>
<dbReference type="InterPro" id="IPR038765">
    <property type="entry name" value="Papain-like_cys_pep_sf"/>
</dbReference>
<keyword evidence="7" id="KW-1185">Reference proteome</keyword>
<feature type="domain" description="NlpC/P60" evidence="5">
    <location>
        <begin position="5"/>
        <end position="64"/>
    </location>
</feature>
<proteinExistence type="inferred from homology"/>
<dbReference type="InterPro" id="IPR000064">
    <property type="entry name" value="NLP_P60_dom"/>
</dbReference>
<dbReference type="InterPro" id="IPR051794">
    <property type="entry name" value="PG_Endopeptidase_C40"/>
</dbReference>